<dbReference type="GO" id="GO:1990817">
    <property type="term" value="F:poly(A) RNA polymerase activity"/>
    <property type="evidence" value="ECO:0007669"/>
    <property type="project" value="UniProtKB-EC"/>
</dbReference>
<feature type="domain" description="Poly(A) RNA polymerase mitochondrial-like central palm" evidence="10">
    <location>
        <begin position="270"/>
        <end position="402"/>
    </location>
</feature>
<feature type="region of interest" description="Disordered" evidence="8">
    <location>
        <begin position="924"/>
        <end position="965"/>
    </location>
</feature>
<evidence type="ECO:0000256" key="7">
    <source>
        <dbReference type="ARBA" id="ARBA00022842"/>
    </source>
</evidence>
<evidence type="ECO:0000256" key="4">
    <source>
        <dbReference type="ARBA" id="ARBA00012388"/>
    </source>
</evidence>
<dbReference type="InParanoid" id="A0A2T3BFF5"/>
<dbReference type="EMBL" id="KZ679006">
    <property type="protein sequence ID" value="PSS28146.1"/>
    <property type="molecule type" value="Genomic_DNA"/>
</dbReference>
<reference evidence="11 12" key="1">
    <citation type="journal article" date="2018" name="New Phytol.">
        <title>Comparative genomics and transcriptomics depict ericoid mycorrhizal fungi as versatile saprotrophs and plant mutualists.</title>
        <authorList>
            <person name="Martino E."/>
            <person name="Morin E."/>
            <person name="Grelet G.A."/>
            <person name="Kuo A."/>
            <person name="Kohler A."/>
            <person name="Daghino S."/>
            <person name="Barry K.W."/>
            <person name="Cichocki N."/>
            <person name="Clum A."/>
            <person name="Dockter R.B."/>
            <person name="Hainaut M."/>
            <person name="Kuo R.C."/>
            <person name="LaButti K."/>
            <person name="Lindahl B.D."/>
            <person name="Lindquist E.A."/>
            <person name="Lipzen A."/>
            <person name="Khouja H.R."/>
            <person name="Magnuson J."/>
            <person name="Murat C."/>
            <person name="Ohm R.A."/>
            <person name="Singer S.W."/>
            <person name="Spatafora J.W."/>
            <person name="Wang M."/>
            <person name="Veneault-Fourrey C."/>
            <person name="Henrissat B."/>
            <person name="Grigoriev I.V."/>
            <person name="Martin F.M."/>
            <person name="Perotto S."/>
        </authorList>
    </citation>
    <scope>NUCLEOTIDE SEQUENCE [LARGE SCALE GENOMIC DNA]</scope>
    <source>
        <strain evidence="11 12">ATCC 22711</strain>
    </source>
</reference>
<feature type="region of interest" description="Disordered" evidence="8">
    <location>
        <begin position="860"/>
        <end position="880"/>
    </location>
</feature>
<dbReference type="Pfam" id="PF22600">
    <property type="entry name" value="MTPAP-like_central"/>
    <property type="match status" value="1"/>
</dbReference>
<dbReference type="PANTHER" id="PTHR12271:SF113">
    <property type="entry name" value="POLY(A) RNA POLYMERASE CID11"/>
    <property type="match status" value="1"/>
</dbReference>
<dbReference type="OrthoDB" id="2274644at2759"/>
<feature type="compositionally biased region" description="Low complexity" evidence="8">
    <location>
        <begin position="608"/>
        <end position="617"/>
    </location>
</feature>
<comment type="similarity">
    <text evidence="3">Belongs to the DNA polymerase type-B-like family.</text>
</comment>
<keyword evidence="7" id="KW-0460">Magnesium</keyword>
<evidence type="ECO:0000259" key="10">
    <source>
        <dbReference type="Pfam" id="PF22600"/>
    </source>
</evidence>
<dbReference type="GO" id="GO:0010605">
    <property type="term" value="P:negative regulation of macromolecule metabolic process"/>
    <property type="evidence" value="ECO:0007669"/>
    <property type="project" value="UniProtKB-ARBA"/>
</dbReference>
<feature type="compositionally biased region" description="Basic and acidic residues" evidence="8">
    <location>
        <begin position="1033"/>
        <end position="1054"/>
    </location>
</feature>
<evidence type="ECO:0000313" key="11">
    <source>
        <dbReference type="EMBL" id="PSS28146.1"/>
    </source>
</evidence>
<feature type="compositionally biased region" description="Polar residues" evidence="8">
    <location>
        <begin position="165"/>
        <end position="182"/>
    </location>
</feature>
<feature type="compositionally biased region" description="Polar residues" evidence="8">
    <location>
        <begin position="101"/>
        <end position="116"/>
    </location>
</feature>
<dbReference type="InterPro" id="IPR002058">
    <property type="entry name" value="PAP_assoc"/>
</dbReference>
<evidence type="ECO:0000259" key="9">
    <source>
        <dbReference type="Pfam" id="PF03828"/>
    </source>
</evidence>
<dbReference type="InterPro" id="IPR043519">
    <property type="entry name" value="NT_sf"/>
</dbReference>
<dbReference type="SUPFAM" id="SSF81631">
    <property type="entry name" value="PAP/OAS1 substrate-binding domain"/>
    <property type="match status" value="1"/>
</dbReference>
<dbReference type="CDD" id="cd05402">
    <property type="entry name" value="NT_PAP_TUTase"/>
    <property type="match status" value="1"/>
</dbReference>
<feature type="compositionally biased region" description="Basic residues" evidence="8">
    <location>
        <begin position="622"/>
        <end position="631"/>
    </location>
</feature>
<sequence length="1256" mass="137824">MEGQSSADNSQYQYLSAQWPQLPRRNTLAESLPNFLPGVAASQLPTPIDLLPILFPHHSSYHQAQLAQYNRLIASGRATRLASPLPPVLSAQHIQAVPGSRSGSSGGNTARQNKSATRGGHGNKESRKYSKGERVLIAEKETPATMPVEKFDLANQLPSRPLLPQHTSVSQQSNSVPSTPHQYAQEFSFESREHSPTTTTNHSPRSAYSESNIAFTSSRPLPPPQGRCRYETALAHTKRRMPYSIGSDKLEKLNPADIKSKLSEEEERKLSADMRELYDRLLPTPEVESKKQKLVRKLQKLFNDEWPGHDIQVHVFGSTGNLLSTDESDVDVCITTDWKELEGVCKIADLLAKSGMKEVICVSTAKVPIVKILDPELNIACDMNVNNTMALENTRMIKTYVQIDPRVRPLAMIIKHWTKRRIVNDAAFGGTLSSYTWISMIINFLQSRNPPILPALHQRPHSKTPRKDGQESEFADDIESLRGFGKENEETLGELLFNFFKFYGHEFDYDTLVISVRSGKQISKIEKKWHLGNNNMLCVEEPFNTSRNLGNTADETSFRGLHMELRRAFDLVSAAKLDECCEQYEFPKEEKPPHRERQTAKSKPAIIRSASQSQSSRGGRGGTHRGGRHSSQRGNNNSRRASSATFDNHPGYLPGALPANLASQDTWLQQQAQAQLHNDLFQTYSVLQAQENNLRLQLYSQSQAYMQAQAQNQSQTFSPSQTRGNGGPVQQQATDRNRTNSFDQSPLTAPIRPELYYYPLHYSATPVYGYQTPSTNPSSPSMSATVPELRRSMHRSSITSTSGAQASSSMRSHSQPAARSAPLPLSLQGAGTVNPGLGPYTQYRQSNGVLIPNFIADENSESGFETPSESFAATPPEDATPREYVGYYVNGSAASATRTEPTAPMAIPTFGDIQQGRRRLSTEQLPQSILDRLRRPSRSPSPLGHDRSYSTGAHSAPLTTVPSQQCVSNGNLRTLNNQVPLVVNGSNVPAPISIPHWQASVSEVSSSEDHSIESAGGSMDSSSRLSGAGSELSLDHDLSGQHTPRDLHLERRMDPPLVVNGSNLGKLESTSSFASPPVVNGTSSLQLSPSNGFSRPEQGNSSHLSPAPRNRPARQAQNGGVSPLDIGFGLNENQRDDTPHLSPVYEARTPSPITSRKFESAMDTKHNGSAINIREQTPEVSKLGSKLNGIQVKQASVDSKTNGHTRAAKSEGSSFGNWQKIPKNKKKGPAAELKGVAQGLAHGEKLPNDDSERKGG</sequence>
<feature type="region of interest" description="Disordered" evidence="8">
    <location>
        <begin position="710"/>
        <end position="747"/>
    </location>
</feature>
<feature type="compositionally biased region" description="Basic and acidic residues" evidence="8">
    <location>
        <begin position="1242"/>
        <end position="1256"/>
    </location>
</feature>
<keyword evidence="12" id="KW-1185">Reference proteome</keyword>
<dbReference type="RefSeq" id="XP_024725671.1">
    <property type="nucleotide sequence ID" value="XM_024869794.1"/>
</dbReference>
<dbReference type="GO" id="GO:0031123">
    <property type="term" value="P:RNA 3'-end processing"/>
    <property type="evidence" value="ECO:0007669"/>
    <property type="project" value="TreeGrafter"/>
</dbReference>
<organism evidence="11 12">
    <name type="scientific">Amorphotheca resinae ATCC 22711</name>
    <dbReference type="NCBI Taxonomy" id="857342"/>
    <lineage>
        <taxon>Eukaryota</taxon>
        <taxon>Fungi</taxon>
        <taxon>Dikarya</taxon>
        <taxon>Ascomycota</taxon>
        <taxon>Pezizomycotina</taxon>
        <taxon>Leotiomycetes</taxon>
        <taxon>Helotiales</taxon>
        <taxon>Amorphothecaceae</taxon>
        <taxon>Amorphotheca</taxon>
    </lineage>
</organism>
<feature type="compositionally biased region" description="Polar residues" evidence="8">
    <location>
        <begin position="861"/>
        <end position="871"/>
    </location>
</feature>
<feature type="compositionally biased region" description="Polar residues" evidence="8">
    <location>
        <begin position="1195"/>
        <end position="1204"/>
    </location>
</feature>
<feature type="domain" description="PAP-associated" evidence="9">
    <location>
        <begin position="491"/>
        <end position="546"/>
    </location>
</feature>
<evidence type="ECO:0000256" key="8">
    <source>
        <dbReference type="SAM" id="MobiDB-lite"/>
    </source>
</evidence>
<name>A0A2T3BFF5_AMORE</name>
<dbReference type="STRING" id="857342.A0A2T3BFF5"/>
<dbReference type="PANTHER" id="PTHR12271">
    <property type="entry name" value="POLY A POLYMERASE CID PAP -RELATED"/>
    <property type="match status" value="1"/>
</dbReference>
<evidence type="ECO:0000256" key="6">
    <source>
        <dbReference type="ARBA" id="ARBA00022723"/>
    </source>
</evidence>
<dbReference type="Proteomes" id="UP000241818">
    <property type="component" value="Unassembled WGS sequence"/>
</dbReference>
<protein>
    <recommendedName>
        <fullName evidence="4">polynucleotide adenylyltransferase</fullName>
        <ecNumber evidence="4">2.7.7.19</ecNumber>
    </recommendedName>
</protein>
<keyword evidence="6" id="KW-0479">Metal-binding</keyword>
<dbReference type="GeneID" id="36577875"/>
<feature type="region of interest" description="Disordered" evidence="8">
    <location>
        <begin position="1195"/>
        <end position="1256"/>
    </location>
</feature>
<feature type="compositionally biased region" description="Polar residues" evidence="8">
    <location>
        <begin position="196"/>
        <end position="219"/>
    </location>
</feature>
<feature type="compositionally biased region" description="Polar residues" evidence="8">
    <location>
        <begin position="795"/>
        <end position="817"/>
    </location>
</feature>
<accession>A0A2T3BFF5</accession>
<comment type="cofactor">
    <cofactor evidence="1">
        <name>Mn(2+)</name>
        <dbReference type="ChEBI" id="CHEBI:29035"/>
    </cofactor>
</comment>
<comment type="cofactor">
    <cofactor evidence="2">
        <name>Mg(2+)</name>
        <dbReference type="ChEBI" id="CHEBI:18420"/>
    </cofactor>
</comment>
<feature type="region of interest" description="Disordered" evidence="8">
    <location>
        <begin position="792"/>
        <end position="829"/>
    </location>
</feature>
<evidence type="ECO:0000256" key="2">
    <source>
        <dbReference type="ARBA" id="ARBA00001946"/>
    </source>
</evidence>
<dbReference type="SUPFAM" id="SSF81301">
    <property type="entry name" value="Nucleotidyltransferase"/>
    <property type="match status" value="1"/>
</dbReference>
<feature type="compositionally biased region" description="Polar residues" evidence="8">
    <location>
        <begin position="949"/>
        <end position="965"/>
    </location>
</feature>
<dbReference type="Gene3D" id="3.30.460.10">
    <property type="entry name" value="Beta Polymerase, domain 2"/>
    <property type="match status" value="1"/>
</dbReference>
<evidence type="ECO:0000256" key="5">
    <source>
        <dbReference type="ARBA" id="ARBA00022679"/>
    </source>
</evidence>
<feature type="compositionally biased region" description="Polar residues" evidence="8">
    <location>
        <begin position="1060"/>
        <end position="1104"/>
    </location>
</feature>
<feature type="compositionally biased region" description="Low complexity" evidence="8">
    <location>
        <begin position="632"/>
        <end position="645"/>
    </location>
</feature>
<dbReference type="InterPro" id="IPR054708">
    <property type="entry name" value="MTPAP-like_central"/>
</dbReference>
<dbReference type="GO" id="GO:0046872">
    <property type="term" value="F:metal ion binding"/>
    <property type="evidence" value="ECO:0007669"/>
    <property type="project" value="UniProtKB-KW"/>
</dbReference>
<evidence type="ECO:0000313" key="12">
    <source>
        <dbReference type="Proteomes" id="UP000241818"/>
    </source>
</evidence>
<dbReference type="AlphaFoldDB" id="A0A2T3BFF5"/>
<dbReference type="EC" id="2.7.7.19" evidence="4"/>
<proteinExistence type="inferred from homology"/>
<feature type="compositionally biased region" description="Basic and acidic residues" evidence="8">
    <location>
        <begin position="122"/>
        <end position="142"/>
    </location>
</feature>
<keyword evidence="5" id="KW-0808">Transferase</keyword>
<dbReference type="Pfam" id="PF03828">
    <property type="entry name" value="PAP_assoc"/>
    <property type="match status" value="1"/>
</dbReference>
<evidence type="ECO:0000256" key="1">
    <source>
        <dbReference type="ARBA" id="ARBA00001936"/>
    </source>
</evidence>
<feature type="region of interest" description="Disordered" evidence="8">
    <location>
        <begin position="1004"/>
        <end position="1148"/>
    </location>
</feature>
<feature type="compositionally biased region" description="Basic and acidic residues" evidence="8">
    <location>
        <begin position="587"/>
        <end position="599"/>
    </location>
</feature>
<feature type="region of interest" description="Disordered" evidence="8">
    <location>
        <begin position="587"/>
        <end position="657"/>
    </location>
</feature>
<feature type="compositionally biased region" description="Polar residues" evidence="8">
    <location>
        <begin position="716"/>
        <end position="747"/>
    </location>
</feature>
<gene>
    <name evidence="11" type="ORF">M430DRAFT_93870</name>
</gene>
<feature type="region of interest" description="Disordered" evidence="8">
    <location>
        <begin position="95"/>
        <end position="228"/>
    </location>
</feature>
<dbReference type="Gene3D" id="1.10.1410.10">
    <property type="match status" value="1"/>
</dbReference>
<evidence type="ECO:0000256" key="3">
    <source>
        <dbReference type="ARBA" id="ARBA00008593"/>
    </source>
</evidence>